<dbReference type="GO" id="GO:0005737">
    <property type="term" value="C:cytoplasm"/>
    <property type="evidence" value="ECO:0007669"/>
    <property type="project" value="UniProtKB-SubCell"/>
</dbReference>
<evidence type="ECO:0000256" key="2">
    <source>
        <dbReference type="ARBA" id="ARBA00009374"/>
    </source>
</evidence>
<evidence type="ECO:0000313" key="9">
    <source>
        <dbReference type="EMBL" id="PSS36706.1"/>
    </source>
</evidence>
<feature type="compositionally biased region" description="Basic and acidic residues" evidence="7">
    <location>
        <begin position="111"/>
        <end position="130"/>
    </location>
</feature>
<dbReference type="OrthoDB" id="1925036at2759"/>
<dbReference type="AlphaFoldDB" id="A0A2R6S347"/>
<evidence type="ECO:0000256" key="3">
    <source>
        <dbReference type="ARBA" id="ARBA00022490"/>
    </source>
</evidence>
<dbReference type="Gramene" id="PSS36706">
    <property type="protein sequence ID" value="PSS36706"/>
    <property type="gene ID" value="CEY00_Acc01227"/>
</dbReference>
<keyword evidence="3" id="KW-0963">Cytoplasm</keyword>
<comment type="similarity">
    <text evidence="2">Belongs to the FLZ family.</text>
</comment>
<dbReference type="InParanoid" id="A0A2R6S347"/>
<keyword evidence="5" id="KW-0863">Zinc-finger</keyword>
<comment type="caution">
    <text evidence="9">The sequence shown here is derived from an EMBL/GenBank/DDBJ whole genome shotgun (WGS) entry which is preliminary data.</text>
</comment>
<dbReference type="GO" id="GO:0008270">
    <property type="term" value="F:zinc ion binding"/>
    <property type="evidence" value="ECO:0007669"/>
    <property type="project" value="UniProtKB-KW"/>
</dbReference>
<evidence type="ECO:0000256" key="5">
    <source>
        <dbReference type="ARBA" id="ARBA00022771"/>
    </source>
</evidence>
<dbReference type="InterPro" id="IPR007650">
    <property type="entry name" value="Zf-FLZ_dom"/>
</dbReference>
<dbReference type="STRING" id="1590841.A0A2R6S347"/>
<dbReference type="OMA" id="TSLYDHR"/>
<accession>A0A2R6S347</accession>
<evidence type="ECO:0000256" key="7">
    <source>
        <dbReference type="SAM" id="MobiDB-lite"/>
    </source>
</evidence>
<dbReference type="PROSITE" id="PS51795">
    <property type="entry name" value="ZF_FLZ"/>
    <property type="match status" value="1"/>
</dbReference>
<evidence type="ECO:0000256" key="1">
    <source>
        <dbReference type="ARBA" id="ARBA00004496"/>
    </source>
</evidence>
<feature type="region of interest" description="Disordered" evidence="7">
    <location>
        <begin position="111"/>
        <end position="148"/>
    </location>
</feature>
<feature type="zinc finger region" description="FLZ-type" evidence="6">
    <location>
        <begin position="73"/>
        <end position="117"/>
    </location>
</feature>
<evidence type="ECO:0000259" key="8">
    <source>
        <dbReference type="PROSITE" id="PS51795"/>
    </source>
</evidence>
<sequence>MMVRKRSRGPMKRTASMTGIRVDLGDVGALEPADPGRESVVVVGGPSGVDPCLMGMVSPRYHGKSYGGVFADPFLKTCGLCKRRLLPGRDLYMYRGDTAFCSLECREQQMKNDERKEKWSMEASKRDENHHPHHSPPPPPPATGTSQA</sequence>
<evidence type="ECO:0000313" key="10">
    <source>
        <dbReference type="Proteomes" id="UP000241394"/>
    </source>
</evidence>
<dbReference type="EMBL" id="NKQK01000001">
    <property type="protein sequence ID" value="PSS36706.1"/>
    <property type="molecule type" value="Genomic_DNA"/>
</dbReference>
<keyword evidence="4" id="KW-0479">Metal-binding</keyword>
<gene>
    <name evidence="9" type="ORF">CEY00_Acc01227</name>
</gene>
<evidence type="ECO:0000256" key="4">
    <source>
        <dbReference type="ARBA" id="ARBA00022723"/>
    </source>
</evidence>
<dbReference type="Pfam" id="PF04570">
    <property type="entry name" value="zf-FLZ"/>
    <property type="match status" value="1"/>
</dbReference>
<organism evidence="9 10">
    <name type="scientific">Actinidia chinensis var. chinensis</name>
    <name type="common">Chinese soft-hair kiwi</name>
    <dbReference type="NCBI Taxonomy" id="1590841"/>
    <lineage>
        <taxon>Eukaryota</taxon>
        <taxon>Viridiplantae</taxon>
        <taxon>Streptophyta</taxon>
        <taxon>Embryophyta</taxon>
        <taxon>Tracheophyta</taxon>
        <taxon>Spermatophyta</taxon>
        <taxon>Magnoliopsida</taxon>
        <taxon>eudicotyledons</taxon>
        <taxon>Gunneridae</taxon>
        <taxon>Pentapetalae</taxon>
        <taxon>asterids</taxon>
        <taxon>Ericales</taxon>
        <taxon>Actinidiaceae</taxon>
        <taxon>Actinidia</taxon>
    </lineage>
</organism>
<reference evidence="10" key="2">
    <citation type="journal article" date="2018" name="BMC Genomics">
        <title>A manually annotated Actinidia chinensis var. chinensis (kiwifruit) genome highlights the challenges associated with draft genomes and gene prediction in plants.</title>
        <authorList>
            <person name="Pilkington S.M."/>
            <person name="Crowhurst R."/>
            <person name="Hilario E."/>
            <person name="Nardozza S."/>
            <person name="Fraser L."/>
            <person name="Peng Y."/>
            <person name="Gunaseelan K."/>
            <person name="Simpson R."/>
            <person name="Tahir J."/>
            <person name="Deroles S.C."/>
            <person name="Templeton K."/>
            <person name="Luo Z."/>
            <person name="Davy M."/>
            <person name="Cheng C."/>
            <person name="McNeilage M."/>
            <person name="Scaglione D."/>
            <person name="Liu Y."/>
            <person name="Zhang Q."/>
            <person name="Datson P."/>
            <person name="De Silva N."/>
            <person name="Gardiner S.E."/>
            <person name="Bassett H."/>
            <person name="Chagne D."/>
            <person name="McCallum J."/>
            <person name="Dzierzon H."/>
            <person name="Deng C."/>
            <person name="Wang Y.Y."/>
            <person name="Barron L."/>
            <person name="Manako K."/>
            <person name="Bowen J."/>
            <person name="Foster T.M."/>
            <person name="Erridge Z.A."/>
            <person name="Tiffin H."/>
            <person name="Waite C.N."/>
            <person name="Davies K.M."/>
            <person name="Grierson E.P."/>
            <person name="Laing W.A."/>
            <person name="Kirk R."/>
            <person name="Chen X."/>
            <person name="Wood M."/>
            <person name="Montefiori M."/>
            <person name="Brummell D.A."/>
            <person name="Schwinn K.E."/>
            <person name="Catanach A."/>
            <person name="Fullerton C."/>
            <person name="Li D."/>
            <person name="Meiyalaghan S."/>
            <person name="Nieuwenhuizen N."/>
            <person name="Read N."/>
            <person name="Prakash R."/>
            <person name="Hunter D."/>
            <person name="Zhang H."/>
            <person name="McKenzie M."/>
            <person name="Knabel M."/>
            <person name="Harris A."/>
            <person name="Allan A.C."/>
            <person name="Gleave A."/>
            <person name="Chen A."/>
            <person name="Janssen B.J."/>
            <person name="Plunkett B."/>
            <person name="Ampomah-Dwamena C."/>
            <person name="Voogd C."/>
            <person name="Leif D."/>
            <person name="Lafferty D."/>
            <person name="Souleyre E.J.F."/>
            <person name="Varkonyi-Gasic E."/>
            <person name="Gambi F."/>
            <person name="Hanley J."/>
            <person name="Yao J.L."/>
            <person name="Cheung J."/>
            <person name="David K.M."/>
            <person name="Warren B."/>
            <person name="Marsh K."/>
            <person name="Snowden K.C."/>
            <person name="Lin-Wang K."/>
            <person name="Brian L."/>
            <person name="Martinez-Sanchez M."/>
            <person name="Wang M."/>
            <person name="Ileperuma N."/>
            <person name="Macnee N."/>
            <person name="Campin R."/>
            <person name="McAtee P."/>
            <person name="Drummond R.S.M."/>
            <person name="Espley R.V."/>
            <person name="Ireland H.S."/>
            <person name="Wu R."/>
            <person name="Atkinson R.G."/>
            <person name="Karunairetnam S."/>
            <person name="Bulley S."/>
            <person name="Chunkath S."/>
            <person name="Hanley Z."/>
            <person name="Storey R."/>
            <person name="Thrimawithana A.H."/>
            <person name="Thomson S."/>
            <person name="David C."/>
            <person name="Testolin R."/>
            <person name="Huang H."/>
            <person name="Hellens R.P."/>
            <person name="Schaffer R.J."/>
        </authorList>
    </citation>
    <scope>NUCLEOTIDE SEQUENCE [LARGE SCALE GENOMIC DNA]</scope>
    <source>
        <strain evidence="10">cv. Red5</strain>
    </source>
</reference>
<feature type="domain" description="FLZ-type" evidence="8">
    <location>
        <begin position="73"/>
        <end position="117"/>
    </location>
</feature>
<evidence type="ECO:0000256" key="6">
    <source>
        <dbReference type="PROSITE-ProRule" id="PRU01131"/>
    </source>
</evidence>
<name>A0A2R6S347_ACTCC</name>
<dbReference type="PANTHER" id="PTHR33059">
    <property type="entry name" value="FCS-LIKE ZINC FINGER 5"/>
    <property type="match status" value="1"/>
</dbReference>
<comment type="subcellular location">
    <subcellularLocation>
        <location evidence="1">Cytoplasm</location>
    </subcellularLocation>
</comment>
<dbReference type="Proteomes" id="UP000241394">
    <property type="component" value="Chromosome LG1"/>
</dbReference>
<dbReference type="PANTHER" id="PTHR33059:SF76">
    <property type="entry name" value="FCS-LIKE ZINC FINGER 7"/>
    <property type="match status" value="1"/>
</dbReference>
<protein>
    <recommendedName>
        <fullName evidence="8">FLZ-type domain-containing protein</fullName>
    </recommendedName>
</protein>
<proteinExistence type="inferred from homology"/>
<keyword evidence="5" id="KW-0862">Zinc</keyword>
<keyword evidence="10" id="KW-1185">Reference proteome</keyword>
<reference evidence="9 10" key="1">
    <citation type="submission" date="2017-07" db="EMBL/GenBank/DDBJ databases">
        <title>An improved, manually edited Actinidia chinensis var. chinensis (kiwifruit) genome highlights the challenges associated with draft genomes and gene prediction in plants.</title>
        <authorList>
            <person name="Pilkington S."/>
            <person name="Crowhurst R."/>
            <person name="Hilario E."/>
            <person name="Nardozza S."/>
            <person name="Fraser L."/>
            <person name="Peng Y."/>
            <person name="Gunaseelan K."/>
            <person name="Simpson R."/>
            <person name="Tahir J."/>
            <person name="Deroles S."/>
            <person name="Templeton K."/>
            <person name="Luo Z."/>
            <person name="Davy M."/>
            <person name="Cheng C."/>
            <person name="Mcneilage M."/>
            <person name="Scaglione D."/>
            <person name="Liu Y."/>
            <person name="Zhang Q."/>
            <person name="Datson P."/>
            <person name="De Silva N."/>
            <person name="Gardiner S."/>
            <person name="Bassett H."/>
            <person name="Chagne D."/>
            <person name="Mccallum J."/>
            <person name="Dzierzon H."/>
            <person name="Deng C."/>
            <person name="Wang Y.-Y."/>
            <person name="Barron N."/>
            <person name="Manako K."/>
            <person name="Bowen J."/>
            <person name="Foster T."/>
            <person name="Erridge Z."/>
            <person name="Tiffin H."/>
            <person name="Waite C."/>
            <person name="Davies K."/>
            <person name="Grierson E."/>
            <person name="Laing W."/>
            <person name="Kirk R."/>
            <person name="Chen X."/>
            <person name="Wood M."/>
            <person name="Montefiori M."/>
            <person name="Brummell D."/>
            <person name="Schwinn K."/>
            <person name="Catanach A."/>
            <person name="Fullerton C."/>
            <person name="Li D."/>
            <person name="Meiyalaghan S."/>
            <person name="Nieuwenhuizen N."/>
            <person name="Read N."/>
            <person name="Prakash R."/>
            <person name="Hunter D."/>
            <person name="Zhang H."/>
            <person name="Mckenzie M."/>
            <person name="Knabel M."/>
            <person name="Harris A."/>
            <person name="Allan A."/>
            <person name="Chen A."/>
            <person name="Janssen B."/>
            <person name="Plunkett B."/>
            <person name="Dwamena C."/>
            <person name="Voogd C."/>
            <person name="Leif D."/>
            <person name="Lafferty D."/>
            <person name="Souleyre E."/>
            <person name="Varkonyi-Gasic E."/>
            <person name="Gambi F."/>
            <person name="Hanley J."/>
            <person name="Yao J.-L."/>
            <person name="Cheung J."/>
            <person name="David K."/>
            <person name="Warren B."/>
            <person name="Marsh K."/>
            <person name="Snowden K."/>
            <person name="Lin-Wang K."/>
            <person name="Brian L."/>
            <person name="Martinez-Sanchez M."/>
            <person name="Wang M."/>
            <person name="Ileperuma N."/>
            <person name="Macnee N."/>
            <person name="Campin R."/>
            <person name="Mcatee P."/>
            <person name="Drummond R."/>
            <person name="Espley R."/>
            <person name="Ireland H."/>
            <person name="Wu R."/>
            <person name="Atkinson R."/>
            <person name="Karunairetnam S."/>
            <person name="Bulley S."/>
            <person name="Chunkath S."/>
            <person name="Hanley Z."/>
            <person name="Storey R."/>
            <person name="Thrimawithana A."/>
            <person name="Thomson S."/>
            <person name="David C."/>
            <person name="Testolin R."/>
        </authorList>
    </citation>
    <scope>NUCLEOTIDE SEQUENCE [LARGE SCALE GENOMIC DNA]</scope>
    <source>
        <strain evidence="10">cv. Red5</strain>
        <tissue evidence="9">Young leaf</tissue>
    </source>
</reference>